<name>A0A0R3MVN9_9BRAD</name>
<evidence type="ECO:0000313" key="2">
    <source>
        <dbReference type="Proteomes" id="UP000052023"/>
    </source>
</evidence>
<dbReference type="Proteomes" id="UP000052023">
    <property type="component" value="Unassembled WGS sequence"/>
</dbReference>
<dbReference type="Gene3D" id="2.40.128.380">
    <property type="entry name" value="T3SS negative regulator GrlR"/>
    <property type="match status" value="1"/>
</dbReference>
<dbReference type="OrthoDB" id="8241765at2"/>
<gene>
    <name evidence="1" type="ORF">CQ13_07815</name>
</gene>
<dbReference type="AlphaFoldDB" id="A0A0R3MVN9"/>
<sequence>MPMMPWDGGKGAMTVTNGLYTIHIEMTDGGHGRAHGVIVLRDGKIAGGDSYFYYTGSYTADRGKWRGELITNEHTKSVGALPLFGGREVTCGFSGSYAADGAQVQGTALVGKTSVLFYARLKLRSPF</sequence>
<organism evidence="1 2">
    <name type="scientific">Bradyrhizobium retamae</name>
    <dbReference type="NCBI Taxonomy" id="1300035"/>
    <lineage>
        <taxon>Bacteria</taxon>
        <taxon>Pseudomonadati</taxon>
        <taxon>Pseudomonadota</taxon>
        <taxon>Alphaproteobacteria</taxon>
        <taxon>Hyphomicrobiales</taxon>
        <taxon>Nitrobacteraceae</taxon>
        <taxon>Bradyrhizobium</taxon>
    </lineage>
</organism>
<reference evidence="1 2" key="1">
    <citation type="submission" date="2014-03" db="EMBL/GenBank/DDBJ databases">
        <title>Bradyrhizobium valentinum sp. nov., isolated from effective nodules of Lupinus mariae-josephae, a lupine endemic of basic-lime soils in Eastern Spain.</title>
        <authorList>
            <person name="Duran D."/>
            <person name="Rey L."/>
            <person name="Navarro A."/>
            <person name="Busquets A."/>
            <person name="Imperial J."/>
            <person name="Ruiz-Argueso T."/>
        </authorList>
    </citation>
    <scope>NUCLEOTIDE SEQUENCE [LARGE SCALE GENOMIC DNA]</scope>
    <source>
        <strain evidence="1 2">Ro19</strain>
    </source>
</reference>
<accession>A0A0R3MVN9</accession>
<keyword evidence="2" id="KW-1185">Reference proteome</keyword>
<comment type="caution">
    <text evidence="1">The sequence shown here is derived from an EMBL/GenBank/DDBJ whole genome shotgun (WGS) entry which is preliminary data.</text>
</comment>
<proteinExistence type="predicted"/>
<dbReference type="EMBL" id="LLYA01000170">
    <property type="protein sequence ID" value="KRR21933.1"/>
    <property type="molecule type" value="Genomic_DNA"/>
</dbReference>
<dbReference type="InterPro" id="IPR043019">
    <property type="entry name" value="GrlR_sf"/>
</dbReference>
<evidence type="ECO:0000313" key="1">
    <source>
        <dbReference type="EMBL" id="KRR21933.1"/>
    </source>
</evidence>
<protein>
    <recommendedName>
        <fullName evidence="3">T3SS negative regulator,GrlR</fullName>
    </recommendedName>
</protein>
<evidence type="ECO:0008006" key="3">
    <source>
        <dbReference type="Google" id="ProtNLM"/>
    </source>
</evidence>